<evidence type="ECO:0000313" key="2">
    <source>
        <dbReference type="Proteomes" id="UP000461948"/>
    </source>
</evidence>
<feature type="non-terminal residue" evidence="1">
    <location>
        <position position="28"/>
    </location>
</feature>
<comment type="caution">
    <text evidence="1">The sequence shown here is derived from an EMBL/GenBank/DDBJ whole genome shotgun (WGS) entry which is preliminary data.</text>
</comment>
<name>A0A7X2SWS0_ENTAG</name>
<dbReference type="AlphaFoldDB" id="A0A7X2SWS0"/>
<protein>
    <submittedName>
        <fullName evidence="1">F0F1 ATP synthase subunit epsilon</fullName>
    </submittedName>
</protein>
<dbReference type="EMBL" id="WKLC01000675">
    <property type="protein sequence ID" value="MSE16369.1"/>
    <property type="molecule type" value="Genomic_DNA"/>
</dbReference>
<reference evidence="1 2" key="1">
    <citation type="submission" date="2019-11" db="EMBL/GenBank/DDBJ databases">
        <title>Draft Genome Sequence of Plant Growth-Promoting Rhizosphere-Associated Bacteria.</title>
        <authorList>
            <person name="Vasilyev I.Y."/>
            <person name="Radchenko V."/>
            <person name="Ilnitskaya E.V."/>
        </authorList>
    </citation>
    <scope>NUCLEOTIDE SEQUENCE [LARGE SCALE GENOMIC DNA]</scope>
    <source>
        <strain evidence="1 2">VRA_MhP_f</strain>
    </source>
</reference>
<organism evidence="1 2">
    <name type="scientific">Enterobacter agglomerans</name>
    <name type="common">Erwinia herbicola</name>
    <name type="synonym">Pantoea agglomerans</name>
    <dbReference type="NCBI Taxonomy" id="549"/>
    <lineage>
        <taxon>Bacteria</taxon>
        <taxon>Pseudomonadati</taxon>
        <taxon>Pseudomonadota</taxon>
        <taxon>Gammaproteobacteria</taxon>
        <taxon>Enterobacterales</taxon>
        <taxon>Erwiniaceae</taxon>
        <taxon>Pantoea</taxon>
        <taxon>Pantoea agglomerans group</taxon>
    </lineage>
</organism>
<evidence type="ECO:0000313" key="1">
    <source>
        <dbReference type="EMBL" id="MSE16369.1"/>
    </source>
</evidence>
<sequence>MAMTYHLDVVSAEEQLFSGLVQKIQVSG</sequence>
<dbReference type="Proteomes" id="UP000461948">
    <property type="component" value="Unassembled WGS sequence"/>
</dbReference>
<accession>A0A7X2SWS0</accession>
<proteinExistence type="predicted"/>
<gene>
    <name evidence="1" type="primary">atpC</name>
    <name evidence="1" type="ORF">GKC49_14960</name>
</gene>